<dbReference type="AlphaFoldDB" id="A0A0S4JLJ6"/>
<feature type="compositionally biased region" description="Polar residues" evidence="2">
    <location>
        <begin position="385"/>
        <end position="401"/>
    </location>
</feature>
<reference evidence="4" key="1">
    <citation type="submission" date="2015-09" db="EMBL/GenBank/DDBJ databases">
        <authorList>
            <consortium name="Pathogen Informatics"/>
        </authorList>
    </citation>
    <scope>NUCLEOTIDE SEQUENCE [LARGE SCALE GENOMIC DNA]</scope>
    <source>
        <strain evidence="4">Lake Konstanz</strain>
    </source>
</reference>
<dbReference type="OMA" id="NTVQECT"/>
<gene>
    <name evidence="3" type="ORF">BSAL_29965</name>
</gene>
<feature type="region of interest" description="Disordered" evidence="2">
    <location>
        <begin position="1"/>
        <end position="57"/>
    </location>
</feature>
<dbReference type="Proteomes" id="UP000051952">
    <property type="component" value="Unassembled WGS sequence"/>
</dbReference>
<dbReference type="EMBL" id="CYKH01001888">
    <property type="protein sequence ID" value="CUG91049.1"/>
    <property type="molecule type" value="Genomic_DNA"/>
</dbReference>
<feature type="region of interest" description="Disordered" evidence="2">
    <location>
        <begin position="379"/>
        <end position="455"/>
    </location>
</feature>
<dbReference type="VEuPathDB" id="TriTrypDB:BSAL_29965"/>
<keyword evidence="4" id="KW-1185">Reference proteome</keyword>
<dbReference type="PANTHER" id="PTHR12832">
    <property type="entry name" value="TESTIS-SPECIFIC PROTEIN PBS13 T-COMPLEX 11"/>
    <property type="match status" value="1"/>
</dbReference>
<name>A0A0S4JLJ6_BODSA</name>
<evidence type="ECO:0000256" key="2">
    <source>
        <dbReference type="SAM" id="MobiDB-lite"/>
    </source>
</evidence>
<dbReference type="InterPro" id="IPR008862">
    <property type="entry name" value="Tcp11"/>
</dbReference>
<feature type="compositionally biased region" description="Basic and acidic residues" evidence="2">
    <location>
        <begin position="14"/>
        <end position="57"/>
    </location>
</feature>
<feature type="compositionally biased region" description="Polar residues" evidence="2">
    <location>
        <begin position="1"/>
        <end position="12"/>
    </location>
</feature>
<dbReference type="GO" id="GO:0007165">
    <property type="term" value="P:signal transduction"/>
    <property type="evidence" value="ECO:0007669"/>
    <property type="project" value="TreeGrafter"/>
</dbReference>
<comment type="similarity">
    <text evidence="1">Belongs to the TCP11 family.</text>
</comment>
<organism evidence="3 4">
    <name type="scientific">Bodo saltans</name>
    <name type="common">Flagellated protozoan</name>
    <dbReference type="NCBI Taxonomy" id="75058"/>
    <lineage>
        <taxon>Eukaryota</taxon>
        <taxon>Discoba</taxon>
        <taxon>Euglenozoa</taxon>
        <taxon>Kinetoplastea</taxon>
        <taxon>Metakinetoplastina</taxon>
        <taxon>Eubodonida</taxon>
        <taxon>Bodonidae</taxon>
        <taxon>Bodo</taxon>
    </lineage>
</organism>
<sequence>MQPSANDPTENADNIEKHFPNTARLLHEREAKSESPARSRGESLCEHTDDDANHAEDDEAAARLQERLARASERRDKLLEARRLAQAEASAHRKQKLEQVASLRLDAVRTFITKAPALISTLLNTGLNGNPTTTPEIVEQILIADPRVCSLCGGAQPLPAVCPQNQKPHRRSLVVLSELLLKMIGNTKVNLSPPKAEEGASNDSEVVAPRARRGIRVQPHLFVLAYYYAAMPTGVSPQGADVLLQLSASHLVALVGQLFRLCIEASVSASSAQRGVQLVSELLTSFAKTWRQYAKLADAHSRPSDDERDPASRRKVVDELVQTTTDAVVAATVSLATAHDRTSQDAEAILSFVDLMYMRLREIGGVDAVEQARMKSESAVAEATRATQPQDHASSDASTQRSTHDLSTPPRTPESKPQRVRNTVVPLAAPLRLPSSYVGTSSDTDSKGDATTSAAQQQVVYGPGLPPNWFVDAQGVSRPPSAAVANALYGDKRQRLEVRARTAFQTKLRLADPPSQEETATEKLISEMRDLALQKLKSDLNQSPPDLTRLPGALTSIADALVEALPPKLRTKIGKEIKDVLDWSAVRRNVRHSENNIAELMRYVVTRVIELGMPARDAALRQECSELEARLNSREDPLGDIVSDMFRFMLTAIRQLRVDISTFTLSMISDELAKHAEEYHAELLTECFPQPSRWSKTIEFFQDALSGDTQEVKSFLEKNKVAMSSVASTPVERVLRAALFLGSLELLRSANRSADDRWALFPSESMLVEKQQLFDAANTVQQDTLSLMLSGVASMILQSKKLKERTTLTTLLTALDAKLRGEFLTNATSISHLQELILTEIDFFLGDDTFVSSPTSLSAPERAVLSSMIEKMTDTKTTQYATFEGRVITAVLNALSLEPREAQSIPVAQRPRTIGLASDSSFKNGAKLRCVLDYHWNVLRPFYVDMSRHLQISDDLLLAAEL</sequence>
<evidence type="ECO:0000313" key="3">
    <source>
        <dbReference type="EMBL" id="CUG91049.1"/>
    </source>
</evidence>
<dbReference type="OrthoDB" id="276323at2759"/>
<evidence type="ECO:0000256" key="1">
    <source>
        <dbReference type="ARBA" id="ARBA00010954"/>
    </source>
</evidence>
<proteinExistence type="inferred from homology"/>
<accession>A0A0S4JLJ6</accession>
<protein>
    <submittedName>
        <fullName evidence="3">Uncharacterized protein</fullName>
    </submittedName>
</protein>
<dbReference type="PANTHER" id="PTHR12832:SF11">
    <property type="entry name" value="LD23868P"/>
    <property type="match status" value="1"/>
</dbReference>
<evidence type="ECO:0000313" key="4">
    <source>
        <dbReference type="Proteomes" id="UP000051952"/>
    </source>
</evidence>
<feature type="compositionally biased region" description="Polar residues" evidence="2">
    <location>
        <begin position="437"/>
        <end position="455"/>
    </location>
</feature>
<dbReference type="Pfam" id="PF05794">
    <property type="entry name" value="Tcp11"/>
    <property type="match status" value="1"/>
</dbReference>